<dbReference type="AlphaFoldDB" id="A0A841Q1F9"/>
<evidence type="ECO:0000256" key="4">
    <source>
        <dbReference type="ARBA" id="ARBA00022737"/>
    </source>
</evidence>
<dbReference type="Proteomes" id="UP000581688">
    <property type="component" value="Unassembled WGS sequence"/>
</dbReference>
<evidence type="ECO:0000256" key="5">
    <source>
        <dbReference type="ARBA" id="ARBA00022989"/>
    </source>
</evidence>
<gene>
    <name evidence="13" type="ORF">HNQ94_000283</name>
</gene>
<evidence type="ECO:0000313" key="14">
    <source>
        <dbReference type="Proteomes" id="UP000581688"/>
    </source>
</evidence>
<dbReference type="InterPro" id="IPR005170">
    <property type="entry name" value="Transptr-assoc_dom"/>
</dbReference>
<comment type="caution">
    <text evidence="13">The sequence shown here is derived from an EMBL/GenBank/DDBJ whole genome shotgun (WGS) entry which is preliminary data.</text>
</comment>
<feature type="domain" description="CBS" evidence="11">
    <location>
        <begin position="262"/>
        <end position="321"/>
    </location>
</feature>
<dbReference type="PANTHER" id="PTHR22777:SF17">
    <property type="entry name" value="UPF0053 PROTEIN SLL0260"/>
    <property type="match status" value="1"/>
</dbReference>
<proteinExistence type="inferred from homology"/>
<comment type="similarity">
    <text evidence="2">Belongs to the UPF0053 family.</text>
</comment>
<dbReference type="PROSITE" id="PS51846">
    <property type="entry name" value="CNNM"/>
    <property type="match status" value="1"/>
</dbReference>
<keyword evidence="7 9" id="KW-0472">Membrane</keyword>
<dbReference type="SUPFAM" id="SSF54631">
    <property type="entry name" value="CBS-domain pair"/>
    <property type="match status" value="1"/>
</dbReference>
<evidence type="ECO:0000313" key="13">
    <source>
        <dbReference type="EMBL" id="MBB6451862.1"/>
    </source>
</evidence>
<dbReference type="InterPro" id="IPR016169">
    <property type="entry name" value="FAD-bd_PCMH_sub2"/>
</dbReference>
<dbReference type="InterPro" id="IPR044751">
    <property type="entry name" value="Ion_transp-like_CBS"/>
</dbReference>
<dbReference type="Pfam" id="PF03471">
    <property type="entry name" value="CorC_HlyC"/>
    <property type="match status" value="1"/>
</dbReference>
<dbReference type="GO" id="GO:0005886">
    <property type="term" value="C:plasma membrane"/>
    <property type="evidence" value="ECO:0007669"/>
    <property type="project" value="TreeGrafter"/>
</dbReference>
<accession>A0A841Q1F9</accession>
<evidence type="ECO:0000259" key="12">
    <source>
        <dbReference type="PROSITE" id="PS51846"/>
    </source>
</evidence>
<dbReference type="InterPro" id="IPR046342">
    <property type="entry name" value="CBS_dom_sf"/>
</dbReference>
<name>A0A841Q1F9_9BACI</name>
<dbReference type="PANTHER" id="PTHR22777">
    <property type="entry name" value="HEMOLYSIN-RELATED"/>
    <property type="match status" value="1"/>
</dbReference>
<keyword evidence="6 8" id="KW-0129">CBS domain</keyword>
<keyword evidence="3 9" id="KW-0812">Transmembrane</keyword>
<dbReference type="EMBL" id="JACHGH010000001">
    <property type="protein sequence ID" value="MBB6451862.1"/>
    <property type="molecule type" value="Genomic_DNA"/>
</dbReference>
<dbReference type="Pfam" id="PF01595">
    <property type="entry name" value="CNNM"/>
    <property type="match status" value="1"/>
</dbReference>
<dbReference type="Gene3D" id="3.30.465.10">
    <property type="match status" value="1"/>
</dbReference>
<sequence length="409" mass="46568">MLIAILIFMILSFFLSGSETALTAVNKMKIKTRAENNDRKSEKLLKLISKPDELLTAILIGNNISNIMLPTLVTIVAIQYDYNVGMATGILTVVLIIFAEVLPKSIAATFADKIAYFVAPFIRILVMILKPFTFFLSRFTRFIIRILSKGAEKEASFSKEELMTMMDIASNEGTFENEESTRIKGVIDFYSKDVRDALKTPRIDIVGIPSDYDFEQTQDIVLNNNYTRYPVYKENMDNIVGVFHSKLLLKWSFSKKKPLSEYTDNNPLFVVESTSIEKVFKMMLKEKKHLAIVIDEYGGTTGIISHEDIIEAMIGQEIEDETDDSGDVLIDELTESHIICHGKLAIRRINEVFKTRIPEEEDILAGFLFKEFGDIPNEGETIEYQHLHFTVTEMEDNKIQKVKITKSAH</sequence>
<reference evidence="13 14" key="1">
    <citation type="submission" date="2020-08" db="EMBL/GenBank/DDBJ databases">
        <title>Genomic Encyclopedia of Type Strains, Phase IV (KMG-IV): sequencing the most valuable type-strain genomes for metagenomic binning, comparative biology and taxonomic classification.</title>
        <authorList>
            <person name="Goeker M."/>
        </authorList>
    </citation>
    <scope>NUCLEOTIDE SEQUENCE [LARGE SCALE GENOMIC DNA]</scope>
    <source>
        <strain evidence="13 14">DSM 19612</strain>
    </source>
</reference>
<feature type="domain" description="CNNM transmembrane" evidence="12">
    <location>
        <begin position="1"/>
        <end position="179"/>
    </location>
</feature>
<dbReference type="GO" id="GO:0050660">
    <property type="term" value="F:flavin adenine dinucleotide binding"/>
    <property type="evidence" value="ECO:0007669"/>
    <property type="project" value="InterPro"/>
</dbReference>
<dbReference type="SUPFAM" id="SSF56176">
    <property type="entry name" value="FAD-binding/transporter-associated domain-like"/>
    <property type="match status" value="1"/>
</dbReference>
<keyword evidence="5 9" id="KW-1133">Transmembrane helix</keyword>
<feature type="transmembrane region" description="Helical" evidence="10">
    <location>
        <begin position="54"/>
        <end position="77"/>
    </location>
</feature>
<dbReference type="RefSeq" id="WP_174496456.1">
    <property type="nucleotide sequence ID" value="NZ_CADDWK010000007.1"/>
</dbReference>
<keyword evidence="14" id="KW-1185">Reference proteome</keyword>
<evidence type="ECO:0000256" key="6">
    <source>
        <dbReference type="ARBA" id="ARBA00023122"/>
    </source>
</evidence>
<organism evidence="13 14">
    <name type="scientific">Salirhabdus euzebyi</name>
    <dbReference type="NCBI Taxonomy" id="394506"/>
    <lineage>
        <taxon>Bacteria</taxon>
        <taxon>Bacillati</taxon>
        <taxon>Bacillota</taxon>
        <taxon>Bacilli</taxon>
        <taxon>Bacillales</taxon>
        <taxon>Bacillaceae</taxon>
        <taxon>Salirhabdus</taxon>
    </lineage>
</organism>
<dbReference type="InterPro" id="IPR036318">
    <property type="entry name" value="FAD-bd_PCMH-like_sf"/>
</dbReference>
<dbReference type="CDD" id="cd04590">
    <property type="entry name" value="CBS_pair_CorC_HlyC_assoc"/>
    <property type="match status" value="1"/>
</dbReference>
<evidence type="ECO:0000256" key="8">
    <source>
        <dbReference type="PROSITE-ProRule" id="PRU00703"/>
    </source>
</evidence>
<feature type="transmembrane region" description="Helical" evidence="10">
    <location>
        <begin position="114"/>
        <end position="136"/>
    </location>
</feature>
<feature type="transmembrane region" description="Helical" evidence="10">
    <location>
        <begin position="84"/>
        <end position="102"/>
    </location>
</feature>
<keyword evidence="4" id="KW-0677">Repeat</keyword>
<evidence type="ECO:0000256" key="3">
    <source>
        <dbReference type="ARBA" id="ARBA00022692"/>
    </source>
</evidence>
<protein>
    <submittedName>
        <fullName evidence="13">Mg2+/Co2+ transporter CorB</fullName>
    </submittedName>
</protein>
<dbReference type="Gene3D" id="3.10.580.10">
    <property type="entry name" value="CBS-domain"/>
    <property type="match status" value="1"/>
</dbReference>
<evidence type="ECO:0000256" key="2">
    <source>
        <dbReference type="ARBA" id="ARBA00006337"/>
    </source>
</evidence>
<evidence type="ECO:0000259" key="11">
    <source>
        <dbReference type="PROSITE" id="PS51371"/>
    </source>
</evidence>
<dbReference type="SMART" id="SM01091">
    <property type="entry name" value="CorC_HlyC"/>
    <property type="match status" value="1"/>
</dbReference>
<dbReference type="Pfam" id="PF00571">
    <property type="entry name" value="CBS"/>
    <property type="match status" value="1"/>
</dbReference>
<dbReference type="InterPro" id="IPR000644">
    <property type="entry name" value="CBS_dom"/>
</dbReference>
<evidence type="ECO:0000256" key="9">
    <source>
        <dbReference type="PROSITE-ProRule" id="PRU01193"/>
    </source>
</evidence>
<evidence type="ECO:0000256" key="1">
    <source>
        <dbReference type="ARBA" id="ARBA00004141"/>
    </source>
</evidence>
<dbReference type="PROSITE" id="PS51371">
    <property type="entry name" value="CBS"/>
    <property type="match status" value="1"/>
</dbReference>
<dbReference type="InterPro" id="IPR002550">
    <property type="entry name" value="CNNM"/>
</dbReference>
<evidence type="ECO:0000256" key="7">
    <source>
        <dbReference type="ARBA" id="ARBA00023136"/>
    </source>
</evidence>
<evidence type="ECO:0000256" key="10">
    <source>
        <dbReference type="SAM" id="Phobius"/>
    </source>
</evidence>
<comment type="subcellular location">
    <subcellularLocation>
        <location evidence="1">Membrane</location>
        <topology evidence="1">Multi-pass membrane protein</topology>
    </subcellularLocation>
</comment>